<dbReference type="EMBL" id="BKCJ011385724">
    <property type="protein sequence ID" value="GFD28477.1"/>
    <property type="molecule type" value="Genomic_DNA"/>
</dbReference>
<name>A0A699V0B0_TANCI</name>
<comment type="caution">
    <text evidence="1">The sequence shown here is derived from an EMBL/GenBank/DDBJ whole genome shotgun (WGS) entry which is preliminary data.</text>
</comment>
<gene>
    <name evidence="1" type="ORF">Tci_900446</name>
</gene>
<feature type="non-terminal residue" evidence="1">
    <location>
        <position position="38"/>
    </location>
</feature>
<sequence length="38" mass="3947">MGIEDIASWDLDNSTWGGWGEVIGTVPVDAGAQESILG</sequence>
<dbReference type="AlphaFoldDB" id="A0A699V0B0"/>
<proteinExistence type="predicted"/>
<protein>
    <submittedName>
        <fullName evidence="1">Uncharacterized protein</fullName>
    </submittedName>
</protein>
<evidence type="ECO:0000313" key="1">
    <source>
        <dbReference type="EMBL" id="GFD28477.1"/>
    </source>
</evidence>
<accession>A0A699V0B0</accession>
<organism evidence="1">
    <name type="scientific">Tanacetum cinerariifolium</name>
    <name type="common">Dalmatian daisy</name>
    <name type="synonym">Chrysanthemum cinerariifolium</name>
    <dbReference type="NCBI Taxonomy" id="118510"/>
    <lineage>
        <taxon>Eukaryota</taxon>
        <taxon>Viridiplantae</taxon>
        <taxon>Streptophyta</taxon>
        <taxon>Embryophyta</taxon>
        <taxon>Tracheophyta</taxon>
        <taxon>Spermatophyta</taxon>
        <taxon>Magnoliopsida</taxon>
        <taxon>eudicotyledons</taxon>
        <taxon>Gunneridae</taxon>
        <taxon>Pentapetalae</taxon>
        <taxon>asterids</taxon>
        <taxon>campanulids</taxon>
        <taxon>Asterales</taxon>
        <taxon>Asteraceae</taxon>
        <taxon>Asteroideae</taxon>
        <taxon>Anthemideae</taxon>
        <taxon>Anthemidinae</taxon>
        <taxon>Tanacetum</taxon>
    </lineage>
</organism>
<reference evidence="1" key="1">
    <citation type="journal article" date="2019" name="Sci. Rep.">
        <title>Draft genome of Tanacetum cinerariifolium, the natural source of mosquito coil.</title>
        <authorList>
            <person name="Yamashiro T."/>
            <person name="Shiraishi A."/>
            <person name="Satake H."/>
            <person name="Nakayama K."/>
        </authorList>
    </citation>
    <scope>NUCLEOTIDE SEQUENCE</scope>
</reference>